<evidence type="ECO:0000256" key="1">
    <source>
        <dbReference type="SAM" id="Phobius"/>
    </source>
</evidence>
<protein>
    <recommendedName>
        <fullName evidence="4">Transmembrane protein</fullName>
    </recommendedName>
</protein>
<dbReference type="AlphaFoldDB" id="A0A5E4ZKS5"/>
<name>A0A5E4ZKS5_9BURK</name>
<organism evidence="2 3">
    <name type="scientific">Pandoraea anapnoica</name>
    <dbReference type="NCBI Taxonomy" id="2508301"/>
    <lineage>
        <taxon>Bacteria</taxon>
        <taxon>Pseudomonadati</taxon>
        <taxon>Pseudomonadota</taxon>
        <taxon>Betaproteobacteria</taxon>
        <taxon>Burkholderiales</taxon>
        <taxon>Burkholderiaceae</taxon>
        <taxon>Pandoraea</taxon>
    </lineage>
</organism>
<sequence length="158" mass="16633">MRSGAIGGTGPSAPTVSTYRAAIESAEDARITIEFPVTPDDVRLRSQTMSRLQRGGMSGGLTGVAITVLGTLGLACGVYYCFEAALADDASSAARQDRWSAVGVGGGMALLSSIAVTFGLAQVCRCMKKQREAGREMTTLSTRVQFEAAREVELRDYA</sequence>
<proteinExistence type="predicted"/>
<dbReference type="EMBL" id="CABPSP010000001">
    <property type="protein sequence ID" value="VVE61566.1"/>
    <property type="molecule type" value="Genomic_DNA"/>
</dbReference>
<keyword evidence="1" id="KW-0472">Membrane</keyword>
<dbReference type="Proteomes" id="UP000383122">
    <property type="component" value="Unassembled WGS sequence"/>
</dbReference>
<keyword evidence="1" id="KW-0812">Transmembrane</keyword>
<reference evidence="2 3" key="1">
    <citation type="submission" date="2019-08" db="EMBL/GenBank/DDBJ databases">
        <authorList>
            <person name="Peeters C."/>
        </authorList>
    </citation>
    <scope>NUCLEOTIDE SEQUENCE [LARGE SCALE GENOMIC DNA]</scope>
    <source>
        <strain evidence="2 3">LMG 31117</strain>
    </source>
</reference>
<gene>
    <name evidence="2" type="ORF">PAN31117_00620</name>
</gene>
<evidence type="ECO:0008006" key="4">
    <source>
        <dbReference type="Google" id="ProtNLM"/>
    </source>
</evidence>
<evidence type="ECO:0000313" key="3">
    <source>
        <dbReference type="Proteomes" id="UP000383122"/>
    </source>
</evidence>
<keyword evidence="1" id="KW-1133">Transmembrane helix</keyword>
<accession>A0A5E4ZKS5</accession>
<feature type="transmembrane region" description="Helical" evidence="1">
    <location>
        <begin position="59"/>
        <end position="80"/>
    </location>
</feature>
<feature type="transmembrane region" description="Helical" evidence="1">
    <location>
        <begin position="100"/>
        <end position="121"/>
    </location>
</feature>
<keyword evidence="3" id="KW-1185">Reference proteome</keyword>
<evidence type="ECO:0000313" key="2">
    <source>
        <dbReference type="EMBL" id="VVE61566.1"/>
    </source>
</evidence>